<evidence type="ECO:0000313" key="2">
    <source>
        <dbReference type="Proteomes" id="UP000276133"/>
    </source>
</evidence>
<protein>
    <submittedName>
        <fullName evidence="1">Uncharacterized protein</fullName>
    </submittedName>
</protein>
<evidence type="ECO:0000313" key="1">
    <source>
        <dbReference type="EMBL" id="RNA34642.1"/>
    </source>
</evidence>
<sequence>MNLIDFEIKNCQYKTGTDCLLKESKLVQRTILRKWLTKSIRRDNQYLMSHSDSYYINLHMDFHLLQS</sequence>
<keyword evidence="2" id="KW-1185">Reference proteome</keyword>
<name>A0A3M7SFV0_BRAPC</name>
<dbReference type="EMBL" id="REGN01001442">
    <property type="protein sequence ID" value="RNA34642.1"/>
    <property type="molecule type" value="Genomic_DNA"/>
</dbReference>
<reference evidence="1 2" key="1">
    <citation type="journal article" date="2018" name="Sci. Rep.">
        <title>Genomic signatures of local adaptation to the degree of environmental predictability in rotifers.</title>
        <authorList>
            <person name="Franch-Gras L."/>
            <person name="Hahn C."/>
            <person name="Garcia-Roger E.M."/>
            <person name="Carmona M.J."/>
            <person name="Serra M."/>
            <person name="Gomez A."/>
        </authorList>
    </citation>
    <scope>NUCLEOTIDE SEQUENCE [LARGE SCALE GENOMIC DNA]</scope>
    <source>
        <strain evidence="1">HYR1</strain>
    </source>
</reference>
<comment type="caution">
    <text evidence="1">The sequence shown here is derived from an EMBL/GenBank/DDBJ whole genome shotgun (WGS) entry which is preliminary data.</text>
</comment>
<dbReference type="AlphaFoldDB" id="A0A3M7SFV0"/>
<organism evidence="1 2">
    <name type="scientific">Brachionus plicatilis</name>
    <name type="common">Marine rotifer</name>
    <name type="synonym">Brachionus muelleri</name>
    <dbReference type="NCBI Taxonomy" id="10195"/>
    <lineage>
        <taxon>Eukaryota</taxon>
        <taxon>Metazoa</taxon>
        <taxon>Spiralia</taxon>
        <taxon>Gnathifera</taxon>
        <taxon>Rotifera</taxon>
        <taxon>Eurotatoria</taxon>
        <taxon>Monogononta</taxon>
        <taxon>Pseudotrocha</taxon>
        <taxon>Ploima</taxon>
        <taxon>Brachionidae</taxon>
        <taxon>Brachionus</taxon>
    </lineage>
</organism>
<accession>A0A3M7SFV0</accession>
<proteinExistence type="predicted"/>
<gene>
    <name evidence="1" type="ORF">BpHYR1_046316</name>
</gene>
<dbReference type="Proteomes" id="UP000276133">
    <property type="component" value="Unassembled WGS sequence"/>
</dbReference>